<dbReference type="Gene3D" id="1.10.287.950">
    <property type="entry name" value="Methyl-accepting chemotaxis protein"/>
    <property type="match status" value="1"/>
</dbReference>
<accession>A0A354YW95</accession>
<dbReference type="CDD" id="cd06225">
    <property type="entry name" value="HAMP"/>
    <property type="match status" value="1"/>
</dbReference>
<dbReference type="GO" id="GO:0007165">
    <property type="term" value="P:signal transduction"/>
    <property type="evidence" value="ECO:0007669"/>
    <property type="project" value="UniProtKB-KW"/>
</dbReference>
<comment type="similarity">
    <text evidence="2">Belongs to the methyl-accepting chemotaxis (MCP) protein family.</text>
</comment>
<keyword evidence="4" id="KW-1133">Transmembrane helix</keyword>
<feature type="domain" description="Methyl-accepting transducer" evidence="5">
    <location>
        <begin position="372"/>
        <end position="608"/>
    </location>
</feature>
<dbReference type="SMART" id="SM00283">
    <property type="entry name" value="MA"/>
    <property type="match status" value="1"/>
</dbReference>
<evidence type="ECO:0000259" key="6">
    <source>
        <dbReference type="PROSITE" id="PS50885"/>
    </source>
</evidence>
<dbReference type="SUPFAM" id="SSF103190">
    <property type="entry name" value="Sensory domain-like"/>
    <property type="match status" value="1"/>
</dbReference>
<dbReference type="EMBL" id="DNZF01000072">
    <property type="protein sequence ID" value="HBK52971.1"/>
    <property type="molecule type" value="Genomic_DNA"/>
</dbReference>
<dbReference type="InterPro" id="IPR029151">
    <property type="entry name" value="Sensor-like_sf"/>
</dbReference>
<dbReference type="Gene3D" id="6.10.340.10">
    <property type="match status" value="1"/>
</dbReference>
<evidence type="ECO:0000256" key="1">
    <source>
        <dbReference type="ARBA" id="ARBA00023224"/>
    </source>
</evidence>
<dbReference type="PANTHER" id="PTHR32089">
    <property type="entry name" value="METHYL-ACCEPTING CHEMOTAXIS PROTEIN MCPB"/>
    <property type="match status" value="1"/>
</dbReference>
<sequence>MVQRSLKTRIILMLVIFNLLVFGFFYWNSLMLQHMLVKDFEKEYIAQTSDTVAECVRDAEKEARILSNSLFANAAIKEAFIQQDRAELLRLVLPVYEQWQKDHHISQLNFLAADGTVLLRAQKPEQYGDNVSYRKALARAIQSRQQVLAAEKGITGFGIRCLNPLVVEDRLVGIYEVGISLEEAAGEALSELQQGKYGILALEKQESSVLWQSSVLGVNPEATDLEKLEQGDSLSRKTSDNRVILTLVPIKDVEGNTIAFVQGEIPRDTFIQAENRAKSRSLLIVIVSLLLVCVIAYLVLNRALRHLQPLRDSMVRVGEGDLTAVIDLSSKDEIGKLAHGFSDLLERFREVMYALFAKSSNLTTNAYFLNDVANSSVVKLGQTAEQLDYVGGQLKGAGQNLREADTGVEEIAGASTMVAEQAQNLQETYMKLSQAAQAGKEEMKRFEEVGQLLKERGESTVQSARELEKISRDIGEITSTIMSVSEQTNLLALNAAIESARAGEHGRGFAVVAEEIRKLAEQTAGYTRQISSLISGVQGNIGNFVVEIESMGTAIEEENQTTSRVIARMEHIIRQIVNIQDAVMDISSAMQEQSAASQEISAVVSTVNDNMLLLISNLDQIIEDINQQMDNFSAIVNIAGETNDISQALRDILEQYRLPNKVVLRQVIDDHHGFVRKYQFIVEHNLFAEPDSVPTHMQCRLARWLQSVQDKETLELYQRLAANPHEQIHTLAREAIQANNQGHKDEARARIQAMIAASDKIIAALEQLIAFESNEGN</sequence>
<dbReference type="STRING" id="378794.GCA_001570625_01144"/>
<evidence type="ECO:0000256" key="4">
    <source>
        <dbReference type="SAM" id="Phobius"/>
    </source>
</evidence>
<proteinExistence type="inferred from homology"/>
<dbReference type="AlphaFoldDB" id="A0A354YW95"/>
<evidence type="ECO:0000259" key="5">
    <source>
        <dbReference type="PROSITE" id="PS50111"/>
    </source>
</evidence>
<keyword evidence="4" id="KW-0812">Transmembrane</keyword>
<organism evidence="7 8">
    <name type="scientific">Syntrophomonas wolfei</name>
    <dbReference type="NCBI Taxonomy" id="863"/>
    <lineage>
        <taxon>Bacteria</taxon>
        <taxon>Bacillati</taxon>
        <taxon>Bacillota</taxon>
        <taxon>Clostridia</taxon>
        <taxon>Eubacteriales</taxon>
        <taxon>Syntrophomonadaceae</taxon>
        <taxon>Syntrophomonas</taxon>
    </lineage>
</organism>
<keyword evidence="1 3" id="KW-0807">Transducer</keyword>
<dbReference type="Pfam" id="PF00015">
    <property type="entry name" value="MCPsignal"/>
    <property type="match status" value="1"/>
</dbReference>
<feature type="transmembrane region" description="Helical" evidence="4">
    <location>
        <begin position="282"/>
        <end position="300"/>
    </location>
</feature>
<evidence type="ECO:0000313" key="8">
    <source>
        <dbReference type="Proteomes" id="UP000263273"/>
    </source>
</evidence>
<dbReference type="Gene3D" id="3.30.450.20">
    <property type="entry name" value="PAS domain"/>
    <property type="match status" value="1"/>
</dbReference>
<dbReference type="InterPro" id="IPR025991">
    <property type="entry name" value="Chemoreceptor_zinc-bind_dom"/>
</dbReference>
<dbReference type="RefSeq" id="WP_276620022.1">
    <property type="nucleotide sequence ID" value="NZ_DHSN01000047.1"/>
</dbReference>
<dbReference type="Pfam" id="PF14827">
    <property type="entry name" value="dCache_3"/>
    <property type="match status" value="1"/>
</dbReference>
<evidence type="ECO:0000256" key="2">
    <source>
        <dbReference type="ARBA" id="ARBA00029447"/>
    </source>
</evidence>
<evidence type="ECO:0000313" key="7">
    <source>
        <dbReference type="EMBL" id="HBK52971.1"/>
    </source>
</evidence>
<dbReference type="InterPro" id="IPR003660">
    <property type="entry name" value="HAMP_dom"/>
</dbReference>
<dbReference type="SUPFAM" id="SSF58104">
    <property type="entry name" value="Methyl-accepting chemotaxis protein (MCP) signaling domain"/>
    <property type="match status" value="1"/>
</dbReference>
<dbReference type="PROSITE" id="PS50111">
    <property type="entry name" value="CHEMOTAXIS_TRANSDUC_2"/>
    <property type="match status" value="1"/>
</dbReference>
<dbReference type="SMART" id="SM00304">
    <property type="entry name" value="HAMP"/>
    <property type="match status" value="1"/>
</dbReference>
<feature type="domain" description="HAMP" evidence="6">
    <location>
        <begin position="301"/>
        <end position="353"/>
    </location>
</feature>
<dbReference type="Gene3D" id="1.20.120.30">
    <property type="entry name" value="Aspartate receptor, ligand-binding domain"/>
    <property type="match status" value="1"/>
</dbReference>
<dbReference type="Pfam" id="PF00672">
    <property type="entry name" value="HAMP"/>
    <property type="match status" value="1"/>
</dbReference>
<feature type="transmembrane region" description="Helical" evidence="4">
    <location>
        <begin position="6"/>
        <end position="27"/>
    </location>
</feature>
<dbReference type="Proteomes" id="UP000263273">
    <property type="component" value="Unassembled WGS sequence"/>
</dbReference>
<gene>
    <name evidence="7" type="ORF">DDZ44_03410</name>
</gene>
<comment type="caution">
    <text evidence="7">The sequence shown here is derived from an EMBL/GenBank/DDBJ whole genome shotgun (WGS) entry which is preliminary data.</text>
</comment>
<protein>
    <recommendedName>
        <fullName evidence="9">Methyl-accepting chemotaxis sensory transducer</fullName>
    </recommendedName>
</protein>
<name>A0A354YW95_9FIRM</name>
<dbReference type="PROSITE" id="PS50885">
    <property type="entry name" value="HAMP"/>
    <property type="match status" value="1"/>
</dbReference>
<dbReference type="GO" id="GO:0016020">
    <property type="term" value="C:membrane"/>
    <property type="evidence" value="ECO:0007669"/>
    <property type="project" value="InterPro"/>
</dbReference>
<evidence type="ECO:0008006" key="9">
    <source>
        <dbReference type="Google" id="ProtNLM"/>
    </source>
</evidence>
<keyword evidence="4" id="KW-0472">Membrane</keyword>
<dbReference type="CDD" id="cd11386">
    <property type="entry name" value="MCP_signal"/>
    <property type="match status" value="1"/>
</dbReference>
<dbReference type="InterPro" id="IPR029150">
    <property type="entry name" value="dCache_3"/>
</dbReference>
<dbReference type="PANTHER" id="PTHR32089:SF112">
    <property type="entry name" value="LYSOZYME-LIKE PROTEIN-RELATED"/>
    <property type="match status" value="1"/>
</dbReference>
<evidence type="ECO:0000256" key="3">
    <source>
        <dbReference type="PROSITE-ProRule" id="PRU00284"/>
    </source>
</evidence>
<dbReference type="Pfam" id="PF13682">
    <property type="entry name" value="CZB"/>
    <property type="match status" value="1"/>
</dbReference>
<reference evidence="7 8" key="1">
    <citation type="journal article" date="2018" name="Nat. Biotechnol.">
        <title>A standardized bacterial taxonomy based on genome phylogeny substantially revises the tree of life.</title>
        <authorList>
            <person name="Parks D.H."/>
            <person name="Chuvochina M."/>
            <person name="Waite D.W."/>
            <person name="Rinke C."/>
            <person name="Skarshewski A."/>
            <person name="Chaumeil P.A."/>
            <person name="Hugenholtz P."/>
        </authorList>
    </citation>
    <scope>NUCLEOTIDE SEQUENCE [LARGE SCALE GENOMIC DNA]</scope>
    <source>
        <strain evidence="7">UBA10948</strain>
    </source>
</reference>
<dbReference type="InterPro" id="IPR004089">
    <property type="entry name" value="MCPsignal_dom"/>
</dbReference>